<feature type="region of interest" description="Disordered" evidence="4">
    <location>
        <begin position="71"/>
        <end position="138"/>
    </location>
</feature>
<dbReference type="Pfam" id="PF13561">
    <property type="entry name" value="adh_short_C2"/>
    <property type="match status" value="1"/>
</dbReference>
<dbReference type="Proteomes" id="UP000298327">
    <property type="component" value="Unassembled WGS sequence"/>
</dbReference>
<proteinExistence type="inferred from homology"/>
<dbReference type="PRINTS" id="PR00080">
    <property type="entry name" value="SDRFAMILY"/>
</dbReference>
<evidence type="ECO:0000256" key="3">
    <source>
        <dbReference type="ARBA" id="ARBA00023002"/>
    </source>
</evidence>
<feature type="compositionally biased region" description="Pro residues" evidence="4">
    <location>
        <begin position="125"/>
        <end position="138"/>
    </location>
</feature>
<dbReference type="InterPro" id="IPR052178">
    <property type="entry name" value="Sec_Metab_Biosynth_SDR"/>
</dbReference>
<dbReference type="PANTHER" id="PTHR43618:SF4">
    <property type="entry name" value="SHORT CHAIN DEHYDROGENASE_REDUCTASE FAMILY (AFU_ORTHOLOGUE AFUA_7G04540)"/>
    <property type="match status" value="1"/>
</dbReference>
<dbReference type="SUPFAM" id="SSF51735">
    <property type="entry name" value="NAD(P)-binding Rossmann-fold domains"/>
    <property type="match status" value="1"/>
</dbReference>
<dbReference type="PRINTS" id="PR00081">
    <property type="entry name" value="GDHRDH"/>
</dbReference>
<evidence type="ECO:0000256" key="4">
    <source>
        <dbReference type="SAM" id="MobiDB-lite"/>
    </source>
</evidence>
<sequence length="448" mass="48336">MEHSGSGDIRRDKTYRLRLPIYLREISGYLMSSTLGENRTQLRGQLEFHPVHPVAHSEILSAREDYTFTITLTPENGRPPPSRASTQSEAHHSRTQGFPKAHRHQILASLSPTDPLRSAARPRISPRPSPSLRPSTLPPVHVPYPQPETLQKELLSHYVLPHRCQHALQRPGPRRGRPAGAGSGIGAYIAKGLALGGATRVYISGRRINMLQETAKSHASIVPVQGDVSTRAGCLALAKAFVDEEIKRGMPEAQVQLDVLVNNAGIMTNDGTWAADASAEEVSKALLQASDEDWAKGFAINASSLQWLSAALLPYLVRASKTNDGFRQGRGNIINNTSVSALYVSRDAQGHIYSATKAAAESITQNLASKFTKLGVRVNSIAPANVPSEINDITNPNSFISKLKDIIPIGRPGNEEDMVGAVLYLSSRAGSFVSGVVIKIDGGILIGV</sequence>
<evidence type="ECO:0000256" key="1">
    <source>
        <dbReference type="ARBA" id="ARBA00006484"/>
    </source>
</evidence>
<evidence type="ECO:0000313" key="5">
    <source>
        <dbReference type="EMBL" id="TFY63385.1"/>
    </source>
</evidence>
<dbReference type="AlphaFoldDB" id="A0A4Y9YLT7"/>
<evidence type="ECO:0000256" key="2">
    <source>
        <dbReference type="ARBA" id="ARBA00022857"/>
    </source>
</evidence>
<dbReference type="InterPro" id="IPR020904">
    <property type="entry name" value="Sc_DH/Rdtase_CS"/>
</dbReference>
<keyword evidence="2" id="KW-0521">NADP</keyword>
<protein>
    <recommendedName>
        <fullName evidence="7">NAD(P)-binding protein</fullName>
    </recommendedName>
</protein>
<dbReference type="CDD" id="cd05233">
    <property type="entry name" value="SDR_c"/>
    <property type="match status" value="1"/>
</dbReference>
<comment type="caution">
    <text evidence="5">The sequence shown here is derived from an EMBL/GenBank/DDBJ whole genome shotgun (WGS) entry which is preliminary data.</text>
</comment>
<dbReference type="InterPro" id="IPR036291">
    <property type="entry name" value="NAD(P)-bd_dom_sf"/>
</dbReference>
<accession>A0A4Y9YLT7</accession>
<evidence type="ECO:0008006" key="7">
    <source>
        <dbReference type="Google" id="ProtNLM"/>
    </source>
</evidence>
<reference evidence="5 6" key="1">
    <citation type="submission" date="2019-02" db="EMBL/GenBank/DDBJ databases">
        <title>Genome sequencing of the rare red list fungi Dentipellis fragilis.</title>
        <authorList>
            <person name="Buettner E."/>
            <person name="Kellner H."/>
        </authorList>
    </citation>
    <scope>NUCLEOTIDE SEQUENCE [LARGE SCALE GENOMIC DNA]</scope>
    <source>
        <strain evidence="5 6">DSM 105465</strain>
    </source>
</reference>
<dbReference type="GO" id="GO:0016491">
    <property type="term" value="F:oxidoreductase activity"/>
    <property type="evidence" value="ECO:0007669"/>
    <property type="project" value="UniProtKB-KW"/>
</dbReference>
<name>A0A4Y9YLT7_9AGAM</name>
<dbReference type="PANTHER" id="PTHR43618">
    <property type="entry name" value="7-ALPHA-HYDROXYSTEROID DEHYDROGENASE"/>
    <property type="match status" value="1"/>
</dbReference>
<evidence type="ECO:0000313" key="6">
    <source>
        <dbReference type="Proteomes" id="UP000298327"/>
    </source>
</evidence>
<keyword evidence="3" id="KW-0560">Oxidoreductase</keyword>
<dbReference type="EMBL" id="SEOQ01000418">
    <property type="protein sequence ID" value="TFY63385.1"/>
    <property type="molecule type" value="Genomic_DNA"/>
</dbReference>
<dbReference type="OrthoDB" id="3819888at2759"/>
<dbReference type="InterPro" id="IPR002347">
    <property type="entry name" value="SDR_fam"/>
</dbReference>
<dbReference type="PROSITE" id="PS00061">
    <property type="entry name" value="ADH_SHORT"/>
    <property type="match status" value="1"/>
</dbReference>
<comment type="similarity">
    <text evidence="1">Belongs to the short-chain dehydrogenases/reductases (SDR) family.</text>
</comment>
<gene>
    <name evidence="5" type="ORF">EVG20_g6332</name>
</gene>
<dbReference type="Gene3D" id="3.40.50.720">
    <property type="entry name" value="NAD(P)-binding Rossmann-like Domain"/>
    <property type="match status" value="1"/>
</dbReference>
<organism evidence="5 6">
    <name type="scientific">Dentipellis fragilis</name>
    <dbReference type="NCBI Taxonomy" id="205917"/>
    <lineage>
        <taxon>Eukaryota</taxon>
        <taxon>Fungi</taxon>
        <taxon>Dikarya</taxon>
        <taxon>Basidiomycota</taxon>
        <taxon>Agaricomycotina</taxon>
        <taxon>Agaricomycetes</taxon>
        <taxon>Russulales</taxon>
        <taxon>Hericiaceae</taxon>
        <taxon>Dentipellis</taxon>
    </lineage>
</organism>
<keyword evidence="6" id="KW-1185">Reference proteome</keyword>